<dbReference type="PANTHER" id="PTHR34220:SF7">
    <property type="entry name" value="SENSOR HISTIDINE KINASE YPDA"/>
    <property type="match status" value="1"/>
</dbReference>
<evidence type="ECO:0000313" key="3">
    <source>
        <dbReference type="EMBL" id="SEM61271.1"/>
    </source>
</evidence>
<keyword evidence="3" id="KW-0808">Transferase</keyword>
<dbReference type="InterPro" id="IPR010559">
    <property type="entry name" value="Sig_transdc_His_kin_internal"/>
</dbReference>
<dbReference type="Gene3D" id="3.30.565.10">
    <property type="entry name" value="Histidine kinase-like ATPase, C-terminal domain"/>
    <property type="match status" value="1"/>
</dbReference>
<organism evidence="3 4">
    <name type="scientific">Chitinophaga rupis</name>
    <dbReference type="NCBI Taxonomy" id="573321"/>
    <lineage>
        <taxon>Bacteria</taxon>
        <taxon>Pseudomonadati</taxon>
        <taxon>Bacteroidota</taxon>
        <taxon>Chitinophagia</taxon>
        <taxon>Chitinophagales</taxon>
        <taxon>Chitinophagaceae</taxon>
        <taxon>Chitinophaga</taxon>
    </lineage>
</organism>
<accession>A0A1H7ZSL5</accession>
<feature type="transmembrane region" description="Helical" evidence="1">
    <location>
        <begin position="75"/>
        <end position="93"/>
    </location>
</feature>
<dbReference type="Proteomes" id="UP000198984">
    <property type="component" value="Unassembled WGS sequence"/>
</dbReference>
<keyword evidence="3" id="KW-0418">Kinase</keyword>
<feature type="domain" description="Signal transduction histidine kinase internal region" evidence="2">
    <location>
        <begin position="158"/>
        <end position="236"/>
    </location>
</feature>
<protein>
    <submittedName>
        <fullName evidence="3">Histidine kinase</fullName>
    </submittedName>
</protein>
<dbReference type="InterPro" id="IPR050640">
    <property type="entry name" value="Bact_2-comp_sensor_kinase"/>
</dbReference>
<dbReference type="EMBL" id="FOBB01000005">
    <property type="protein sequence ID" value="SEM61271.1"/>
    <property type="molecule type" value="Genomic_DNA"/>
</dbReference>
<dbReference type="STRING" id="573321.SAMN04488505_105185"/>
<evidence type="ECO:0000313" key="4">
    <source>
        <dbReference type="Proteomes" id="UP000198984"/>
    </source>
</evidence>
<dbReference type="GO" id="GO:0016020">
    <property type="term" value="C:membrane"/>
    <property type="evidence" value="ECO:0007669"/>
    <property type="project" value="InterPro"/>
</dbReference>
<feature type="transmembrane region" description="Helical" evidence="1">
    <location>
        <begin position="125"/>
        <end position="144"/>
    </location>
</feature>
<evidence type="ECO:0000256" key="1">
    <source>
        <dbReference type="SAM" id="Phobius"/>
    </source>
</evidence>
<dbReference type="AlphaFoldDB" id="A0A1H7ZSL5"/>
<feature type="transmembrane region" description="Helical" evidence="1">
    <location>
        <begin position="7"/>
        <end position="25"/>
    </location>
</feature>
<keyword evidence="1" id="KW-0812">Transmembrane</keyword>
<feature type="transmembrane region" description="Helical" evidence="1">
    <location>
        <begin position="45"/>
        <end position="63"/>
    </location>
</feature>
<proteinExistence type="predicted"/>
<keyword evidence="1" id="KW-1133">Transmembrane helix</keyword>
<dbReference type="InterPro" id="IPR036890">
    <property type="entry name" value="HATPase_C_sf"/>
</dbReference>
<dbReference type="Pfam" id="PF06580">
    <property type="entry name" value="His_kinase"/>
    <property type="match status" value="1"/>
</dbReference>
<reference evidence="3 4" key="1">
    <citation type="submission" date="2016-10" db="EMBL/GenBank/DDBJ databases">
        <authorList>
            <person name="de Groot N.N."/>
        </authorList>
    </citation>
    <scope>NUCLEOTIDE SEQUENCE [LARGE SCALE GENOMIC DNA]</scope>
    <source>
        <strain evidence="3 4">DSM 21039</strain>
    </source>
</reference>
<sequence>MKVLNRYAMVHIIGCVLFLSQPVWLYTGPPDRAALFFSKPMQRDLIGNALMLGFFYLHYFIIIPRLYFKQKRLPYLLSILAGFIVICLLPSLLTGRNPFLQGAAAYPPMDARLPPPPPGPFLAEVKHQLFLFIAVVFFSLLLRIRSRRYNEQSTRQTAELATIRAQINPHFLFNTLNSIYALAVRKDDATADSIVHLSGLMRYVFRESGDQNIPLHKELEYLGNYIELQRSRLGNTVVICYTLEQEEIGPAGIAPLILISFIENAFKYGVNPEAASRVSIHIKVSKKTLYLSVHNYKVVLPQHSFSSGIGVHNAKERLELLYPGKHKLEITEDAHHYQVTLIMELL</sequence>
<gene>
    <name evidence="3" type="ORF">SAMN04488505_105185</name>
</gene>
<dbReference type="PANTHER" id="PTHR34220">
    <property type="entry name" value="SENSOR HISTIDINE KINASE YPDA"/>
    <property type="match status" value="1"/>
</dbReference>
<evidence type="ECO:0000259" key="2">
    <source>
        <dbReference type="Pfam" id="PF06580"/>
    </source>
</evidence>
<keyword evidence="1" id="KW-0472">Membrane</keyword>
<name>A0A1H7ZSL5_9BACT</name>
<dbReference type="GO" id="GO:0000155">
    <property type="term" value="F:phosphorelay sensor kinase activity"/>
    <property type="evidence" value="ECO:0007669"/>
    <property type="project" value="InterPro"/>
</dbReference>
<keyword evidence="4" id="KW-1185">Reference proteome</keyword>